<evidence type="ECO:0000313" key="1">
    <source>
        <dbReference type="EMBL" id="GAF87614.1"/>
    </source>
</evidence>
<organism evidence="1">
    <name type="scientific">marine sediment metagenome</name>
    <dbReference type="NCBI Taxonomy" id="412755"/>
    <lineage>
        <taxon>unclassified sequences</taxon>
        <taxon>metagenomes</taxon>
        <taxon>ecological metagenomes</taxon>
    </lineage>
</organism>
<feature type="non-terminal residue" evidence="1">
    <location>
        <position position="1"/>
    </location>
</feature>
<accession>X0T304</accession>
<comment type="caution">
    <text evidence="1">The sequence shown here is derived from an EMBL/GenBank/DDBJ whole genome shotgun (WGS) entry which is preliminary data.</text>
</comment>
<dbReference type="AlphaFoldDB" id="X0T304"/>
<proteinExistence type="predicted"/>
<name>X0T304_9ZZZZ</name>
<dbReference type="EMBL" id="BARS01019129">
    <property type="protein sequence ID" value="GAF87614.1"/>
    <property type="molecule type" value="Genomic_DNA"/>
</dbReference>
<gene>
    <name evidence="1" type="ORF">S01H1_31038</name>
</gene>
<sequence>LKEYGFLEMLTEPILEDIFEQNVHVHLNKTQYLTNREIDFELATSIGEPGVIATSKSLIEGLSHSIPTTESVSVDKIIRLRQKEGEAFEVYRDTLYNVLKRAIPRT</sequence>
<reference evidence="1" key="1">
    <citation type="journal article" date="2014" name="Front. Microbiol.">
        <title>High frequency of phylogenetically diverse reductive dehalogenase-homologous genes in deep subseafloor sedimentary metagenomes.</title>
        <authorList>
            <person name="Kawai M."/>
            <person name="Futagami T."/>
            <person name="Toyoda A."/>
            <person name="Takaki Y."/>
            <person name="Nishi S."/>
            <person name="Hori S."/>
            <person name="Arai W."/>
            <person name="Tsubouchi T."/>
            <person name="Morono Y."/>
            <person name="Uchiyama I."/>
            <person name="Ito T."/>
            <person name="Fujiyama A."/>
            <person name="Inagaki F."/>
            <person name="Takami H."/>
        </authorList>
    </citation>
    <scope>NUCLEOTIDE SEQUENCE</scope>
    <source>
        <strain evidence="1">Expedition CK06-06</strain>
    </source>
</reference>
<protein>
    <submittedName>
        <fullName evidence="1">Uncharacterized protein</fullName>
    </submittedName>
</protein>